<dbReference type="SUPFAM" id="SSF56496">
    <property type="entry name" value="Fibrinogen C-terminal domain-like"/>
    <property type="match status" value="1"/>
</dbReference>
<feature type="non-terminal residue" evidence="5">
    <location>
        <position position="1"/>
    </location>
</feature>
<keyword evidence="6" id="KW-1185">Reference proteome</keyword>
<evidence type="ECO:0000313" key="5">
    <source>
        <dbReference type="EMBL" id="CAH3188713.1"/>
    </source>
</evidence>
<keyword evidence="2" id="KW-0964">Secreted</keyword>
<comment type="subcellular location">
    <subcellularLocation>
        <location evidence="1">Secreted</location>
    </subcellularLocation>
</comment>
<dbReference type="InterPro" id="IPR000885">
    <property type="entry name" value="Fib_collagen_C"/>
</dbReference>
<dbReference type="NCBIfam" id="NF040941">
    <property type="entry name" value="GGGWT_bact"/>
    <property type="match status" value="1"/>
</dbReference>
<comment type="caution">
    <text evidence="5">The sequence shown here is derived from an EMBL/GenBank/DDBJ whole genome shotgun (WGS) entry which is preliminary data.</text>
</comment>
<evidence type="ECO:0000256" key="1">
    <source>
        <dbReference type="ARBA" id="ARBA00004613"/>
    </source>
</evidence>
<name>A0ABN8SB10_9CNID</name>
<proteinExistence type="predicted"/>
<sequence>FIYYLRSFAVEEEENINMLTSFRILSLAWLAVSVLSQDCIDVTLDCNQPVPTIFKLGDASCACNRPEHAGALKYNSGKVHVCLGNEWKVIQFEESYGSETNPGYSCEDILNKAGKQLNDGVYWIRLPVSLRDAFPVYCDMVAGGWTLVFKIVSGVNKKVWDLYNSDLTSAEFVTAALDVTKQHPDHYKNRVIMNWSSFNASQARVTLYEGGISKKDLLFNAAGTDKLNWFSFNKMTSSSWSDISSEPRNYFTIQGDCHTDDGLCRSFFISRSYAGCGSDLGWLAGSTSSKWCSWENSAAHKFNVLYSKLSTYTNWNTVGEFFLL</sequence>
<reference evidence="5 6" key="1">
    <citation type="submission" date="2022-05" db="EMBL/GenBank/DDBJ databases">
        <authorList>
            <consortium name="Genoscope - CEA"/>
            <person name="William W."/>
        </authorList>
    </citation>
    <scope>NUCLEOTIDE SEQUENCE [LARGE SCALE GENOMIC DNA]</scope>
</reference>
<evidence type="ECO:0000256" key="3">
    <source>
        <dbReference type="ARBA" id="ARBA00023119"/>
    </source>
</evidence>
<protein>
    <recommendedName>
        <fullName evidence="4">Fibrillar collagen NC1 domain-containing protein</fullName>
    </recommendedName>
</protein>
<keyword evidence="3" id="KW-0176">Collagen</keyword>
<dbReference type="Gene3D" id="2.60.120.1000">
    <property type="match status" value="1"/>
</dbReference>
<dbReference type="InterPro" id="IPR036056">
    <property type="entry name" value="Fibrinogen-like_C"/>
</dbReference>
<dbReference type="Proteomes" id="UP001159427">
    <property type="component" value="Unassembled WGS sequence"/>
</dbReference>
<evidence type="ECO:0000256" key="2">
    <source>
        <dbReference type="ARBA" id="ARBA00022525"/>
    </source>
</evidence>
<evidence type="ECO:0000259" key="4">
    <source>
        <dbReference type="Pfam" id="PF01410"/>
    </source>
</evidence>
<dbReference type="Pfam" id="PF01410">
    <property type="entry name" value="COLFI"/>
    <property type="match status" value="1"/>
</dbReference>
<gene>
    <name evidence="5" type="ORF">PEVE_00018752</name>
</gene>
<evidence type="ECO:0000313" key="6">
    <source>
        <dbReference type="Proteomes" id="UP001159427"/>
    </source>
</evidence>
<dbReference type="EMBL" id="CALNXI010002537">
    <property type="protein sequence ID" value="CAH3188713.1"/>
    <property type="molecule type" value="Genomic_DNA"/>
</dbReference>
<accession>A0ABN8SB10</accession>
<organism evidence="5 6">
    <name type="scientific">Porites evermanni</name>
    <dbReference type="NCBI Taxonomy" id="104178"/>
    <lineage>
        <taxon>Eukaryota</taxon>
        <taxon>Metazoa</taxon>
        <taxon>Cnidaria</taxon>
        <taxon>Anthozoa</taxon>
        <taxon>Hexacorallia</taxon>
        <taxon>Scleractinia</taxon>
        <taxon>Fungiina</taxon>
        <taxon>Poritidae</taxon>
        <taxon>Porites</taxon>
    </lineage>
</organism>
<feature type="domain" description="Fibrillar collagen NC1" evidence="4">
    <location>
        <begin position="91"/>
        <end position="161"/>
    </location>
</feature>